<feature type="domain" description="Flavin reductase like" evidence="5">
    <location>
        <begin position="19"/>
        <end position="172"/>
    </location>
</feature>
<evidence type="ECO:0000256" key="3">
    <source>
        <dbReference type="ARBA" id="ARBA00022643"/>
    </source>
</evidence>
<evidence type="ECO:0000256" key="4">
    <source>
        <dbReference type="ARBA" id="ARBA00038054"/>
    </source>
</evidence>
<dbReference type="Proteomes" id="UP000184096">
    <property type="component" value="Chromosome I"/>
</dbReference>
<keyword evidence="3" id="KW-0288">FMN</keyword>
<dbReference type="RefSeq" id="WP_072826021.1">
    <property type="nucleotide sequence ID" value="NZ_LT670849.1"/>
</dbReference>
<dbReference type="GO" id="GO:0016646">
    <property type="term" value="F:oxidoreductase activity, acting on the CH-NH group of donors, NAD or NADP as acceptor"/>
    <property type="evidence" value="ECO:0007669"/>
    <property type="project" value="UniProtKB-ARBA"/>
</dbReference>
<dbReference type="GO" id="GO:0010181">
    <property type="term" value="F:FMN binding"/>
    <property type="evidence" value="ECO:0007669"/>
    <property type="project" value="InterPro"/>
</dbReference>
<evidence type="ECO:0000256" key="2">
    <source>
        <dbReference type="ARBA" id="ARBA00022630"/>
    </source>
</evidence>
<proteinExistence type="inferred from homology"/>
<dbReference type="Pfam" id="PF01613">
    <property type="entry name" value="Flavin_Reduct"/>
    <property type="match status" value="1"/>
</dbReference>
<dbReference type="InterPro" id="IPR012349">
    <property type="entry name" value="Split_barrel_FMN-bd"/>
</dbReference>
<keyword evidence="7" id="KW-1185">Reference proteome</keyword>
<dbReference type="SUPFAM" id="SSF50475">
    <property type="entry name" value="FMN-binding split barrel"/>
    <property type="match status" value="1"/>
</dbReference>
<dbReference type="EMBL" id="LT670849">
    <property type="protein sequence ID" value="SHN72378.1"/>
    <property type="molecule type" value="Genomic_DNA"/>
</dbReference>
<gene>
    <name evidence="6" type="ORF">SAMN05444170_2253</name>
</gene>
<comment type="similarity">
    <text evidence="4">Belongs to the flavoredoxin family.</text>
</comment>
<protein>
    <submittedName>
        <fullName evidence="6">NADH-FMN oxidoreductase RutF, flavin reductase (DIM6/NTAB) family</fullName>
    </submittedName>
</protein>
<reference evidence="7" key="1">
    <citation type="submission" date="2016-11" db="EMBL/GenBank/DDBJ databases">
        <authorList>
            <person name="Varghese N."/>
            <person name="Submissions S."/>
        </authorList>
    </citation>
    <scope>NUCLEOTIDE SEQUENCE [LARGE SCALE GENOMIC DNA]</scope>
    <source>
        <strain evidence="7">GAS401</strain>
    </source>
</reference>
<dbReference type="PANTHER" id="PTHR33798">
    <property type="entry name" value="FLAVOPROTEIN OXYGENASE"/>
    <property type="match status" value="1"/>
</dbReference>
<evidence type="ECO:0000313" key="6">
    <source>
        <dbReference type="EMBL" id="SHN72378.1"/>
    </source>
</evidence>
<evidence type="ECO:0000313" key="7">
    <source>
        <dbReference type="Proteomes" id="UP000184096"/>
    </source>
</evidence>
<evidence type="ECO:0000259" key="5">
    <source>
        <dbReference type="SMART" id="SM00903"/>
    </source>
</evidence>
<dbReference type="AlphaFoldDB" id="A0A1M7TNY4"/>
<dbReference type="Gene3D" id="2.30.110.10">
    <property type="entry name" value="Electron Transport, Fmn-binding Protein, Chain A"/>
    <property type="match status" value="1"/>
</dbReference>
<comment type="cofactor">
    <cofactor evidence="1">
        <name>FMN</name>
        <dbReference type="ChEBI" id="CHEBI:58210"/>
    </cofactor>
</comment>
<dbReference type="PANTHER" id="PTHR33798:SF5">
    <property type="entry name" value="FLAVIN REDUCTASE LIKE DOMAIN-CONTAINING PROTEIN"/>
    <property type="match status" value="1"/>
</dbReference>
<evidence type="ECO:0000256" key="1">
    <source>
        <dbReference type="ARBA" id="ARBA00001917"/>
    </source>
</evidence>
<dbReference type="OrthoDB" id="9783347at2"/>
<keyword evidence="2" id="KW-0285">Flavoprotein</keyword>
<accession>A0A1M7TNY4</accession>
<dbReference type="SMART" id="SM00903">
    <property type="entry name" value="Flavin_Reduct"/>
    <property type="match status" value="1"/>
</dbReference>
<organism evidence="6 7">
    <name type="scientific">Bradyrhizobium erythrophlei</name>
    <dbReference type="NCBI Taxonomy" id="1437360"/>
    <lineage>
        <taxon>Bacteria</taxon>
        <taxon>Pseudomonadati</taxon>
        <taxon>Pseudomonadota</taxon>
        <taxon>Alphaproteobacteria</taxon>
        <taxon>Hyphomicrobiales</taxon>
        <taxon>Nitrobacteraceae</taxon>
        <taxon>Bradyrhizobium</taxon>
    </lineage>
</organism>
<sequence>MLFDMENLEAQSRYKILTATVTPRPIAWVTTLSDDGVINAAPYSFFNVLGHEPPTLALGLLAGKGRFKDTATNILATGEFVVNLVSERNADAMNTTCVDAPPEIDELALAGLIAVPSHAVRPPRIAESPVSFECRILTSMVTGPHQTIVIGRIVCAHVEDAFVQDRERCYIDTQALRLIGRMHGSGWYARCTDLFQLDRPTWTQLQHAHPATSEAP</sequence>
<name>A0A1M7TNY4_9BRAD</name>
<dbReference type="InterPro" id="IPR002563">
    <property type="entry name" value="Flavin_Rdtase-like_dom"/>
</dbReference>